<dbReference type="Proteomes" id="UP001185899">
    <property type="component" value="Unassembled WGS sequence"/>
</dbReference>
<evidence type="ECO:0000313" key="1">
    <source>
        <dbReference type="EMBL" id="MDV6230556.1"/>
    </source>
</evidence>
<organism evidence="1 2">
    <name type="scientific">Rhodococcus cercidiphylli</name>
    <dbReference type="NCBI Taxonomy" id="489916"/>
    <lineage>
        <taxon>Bacteria</taxon>
        <taxon>Bacillati</taxon>
        <taxon>Actinomycetota</taxon>
        <taxon>Actinomycetes</taxon>
        <taxon>Mycobacteriales</taxon>
        <taxon>Nocardiaceae</taxon>
        <taxon>Rhodococcus</taxon>
    </lineage>
</organism>
<accession>A0ABU4AWD8</accession>
<dbReference type="InterPro" id="IPR011008">
    <property type="entry name" value="Dimeric_a/b-barrel"/>
</dbReference>
<keyword evidence="2" id="KW-1185">Reference proteome</keyword>
<gene>
    <name evidence="1" type="ORF">R3P95_08350</name>
</gene>
<dbReference type="RefSeq" id="WP_317547995.1">
    <property type="nucleotide sequence ID" value="NZ_JAWLKE010000003.1"/>
</dbReference>
<protein>
    <submittedName>
        <fullName evidence="1">DUF4286 family protein</fullName>
    </submittedName>
</protein>
<evidence type="ECO:0000313" key="2">
    <source>
        <dbReference type="Proteomes" id="UP001185899"/>
    </source>
</evidence>
<reference evidence="1 2" key="1">
    <citation type="submission" date="2023-10" db="EMBL/GenBank/DDBJ databases">
        <title>Development of a sustainable strategy for remediation of hydrocarbon-contaminated territories based on the waste exchange concept.</title>
        <authorList>
            <person name="Krivoruchko A."/>
        </authorList>
    </citation>
    <scope>NUCLEOTIDE SEQUENCE [LARGE SCALE GENOMIC DNA]</scope>
    <source>
        <strain evidence="1 2">IEGM 1322</strain>
    </source>
</reference>
<comment type="caution">
    <text evidence="1">The sequence shown here is derived from an EMBL/GenBank/DDBJ whole genome shotgun (WGS) entry which is preliminary data.</text>
</comment>
<dbReference type="Gene3D" id="3.30.70.100">
    <property type="match status" value="1"/>
</dbReference>
<dbReference type="SUPFAM" id="SSF54909">
    <property type="entry name" value="Dimeric alpha+beta barrel"/>
    <property type="match status" value="1"/>
</dbReference>
<dbReference type="EMBL" id="JAWLKE010000003">
    <property type="protein sequence ID" value="MDV6230556.1"/>
    <property type="molecule type" value="Genomic_DNA"/>
</dbReference>
<proteinExistence type="predicted"/>
<sequence>MAKSILLASSSPVTAADDEEFGRWYDGVHIPDVRAAIPAITTVGRYKVLTADADALPRYVAIYEIDDADAAGAAAALQGAVGEGRVTMTETMNVTDHPPVVEFLTSI</sequence>
<name>A0ABU4AWD8_9NOCA</name>